<reference evidence="1 2" key="1">
    <citation type="submission" date="2021-06" db="EMBL/GenBank/DDBJ databases">
        <authorList>
            <person name="Palmer J.M."/>
        </authorList>
    </citation>
    <scope>NUCLEOTIDE SEQUENCE [LARGE SCALE GENOMIC DNA]</scope>
    <source>
        <strain evidence="1 2">XC_2019</strain>
        <tissue evidence="1">Muscle</tissue>
    </source>
</reference>
<evidence type="ECO:0000313" key="2">
    <source>
        <dbReference type="Proteomes" id="UP001434883"/>
    </source>
</evidence>
<comment type="caution">
    <text evidence="1">The sequence shown here is derived from an EMBL/GenBank/DDBJ whole genome shotgun (WGS) entry which is preliminary data.</text>
</comment>
<proteinExistence type="predicted"/>
<organism evidence="1 2">
    <name type="scientific">Xenoophorus captivus</name>
    <dbReference type="NCBI Taxonomy" id="1517983"/>
    <lineage>
        <taxon>Eukaryota</taxon>
        <taxon>Metazoa</taxon>
        <taxon>Chordata</taxon>
        <taxon>Craniata</taxon>
        <taxon>Vertebrata</taxon>
        <taxon>Euteleostomi</taxon>
        <taxon>Actinopterygii</taxon>
        <taxon>Neopterygii</taxon>
        <taxon>Teleostei</taxon>
        <taxon>Neoteleostei</taxon>
        <taxon>Acanthomorphata</taxon>
        <taxon>Ovalentaria</taxon>
        <taxon>Atherinomorphae</taxon>
        <taxon>Cyprinodontiformes</taxon>
        <taxon>Goodeidae</taxon>
        <taxon>Xenoophorus</taxon>
    </lineage>
</organism>
<evidence type="ECO:0008006" key="3">
    <source>
        <dbReference type="Google" id="ProtNLM"/>
    </source>
</evidence>
<sequence length="105" mass="11642">MRKLHLLLAGCCCLQQNKRKNKQILSAVLLETCRGCEAKTTSCFKFDQNIGLQAIAQEGRAVSRVAHALLSVLTRGSCVWADICVPFFKSICLKSSEFIIDSHNI</sequence>
<dbReference type="Proteomes" id="UP001434883">
    <property type="component" value="Unassembled WGS sequence"/>
</dbReference>
<evidence type="ECO:0000313" key="1">
    <source>
        <dbReference type="EMBL" id="MEQ2191884.1"/>
    </source>
</evidence>
<gene>
    <name evidence="1" type="ORF">XENOCAPTIV_003889</name>
</gene>
<accession>A0ABV0Q7W5</accession>
<protein>
    <recommendedName>
        <fullName evidence="3">Secreted protein</fullName>
    </recommendedName>
</protein>
<dbReference type="EMBL" id="JAHRIN010001400">
    <property type="protein sequence ID" value="MEQ2191884.1"/>
    <property type="molecule type" value="Genomic_DNA"/>
</dbReference>
<keyword evidence="2" id="KW-1185">Reference proteome</keyword>
<name>A0ABV0Q7W5_9TELE</name>